<sequence length="89" mass="9643">MYFPQFLVGMVATLSAVAVWVFTATGSVWLAGGWTAAAALLLQVGYFGLLIGLIYQKPRVDQPGAQALNRQPANSRDNAPKDFHGARRH</sequence>
<dbReference type="EMBL" id="JAPYKO010000001">
    <property type="protein sequence ID" value="MEI9400702.1"/>
    <property type="molecule type" value="Genomic_DNA"/>
</dbReference>
<proteinExistence type="predicted"/>
<evidence type="ECO:0000313" key="3">
    <source>
        <dbReference type="EMBL" id="MEI9400702.1"/>
    </source>
</evidence>
<keyword evidence="4" id="KW-1185">Reference proteome</keyword>
<evidence type="ECO:0008006" key="5">
    <source>
        <dbReference type="Google" id="ProtNLM"/>
    </source>
</evidence>
<gene>
    <name evidence="3" type="ORF">O7A05_00565</name>
</gene>
<feature type="transmembrane region" description="Helical" evidence="2">
    <location>
        <begin position="36"/>
        <end position="55"/>
    </location>
</feature>
<feature type="transmembrane region" description="Helical" evidence="2">
    <location>
        <begin position="7"/>
        <end position="30"/>
    </location>
</feature>
<comment type="caution">
    <text evidence="3">The sequence shown here is derived from an EMBL/GenBank/DDBJ whole genome shotgun (WGS) entry which is preliminary data.</text>
</comment>
<organism evidence="3 4">
    <name type="scientific">Mesorhizobium argentiipisi</name>
    <dbReference type="NCBI Taxonomy" id="3015175"/>
    <lineage>
        <taxon>Bacteria</taxon>
        <taxon>Pseudomonadati</taxon>
        <taxon>Pseudomonadota</taxon>
        <taxon>Alphaproteobacteria</taxon>
        <taxon>Hyphomicrobiales</taxon>
        <taxon>Phyllobacteriaceae</taxon>
        <taxon>Mesorhizobium</taxon>
    </lineage>
</organism>
<reference evidence="3 4" key="1">
    <citation type="submission" date="2022-12" db="EMBL/GenBank/DDBJ databases">
        <authorList>
            <person name="Muema E."/>
        </authorList>
    </citation>
    <scope>NUCLEOTIDE SEQUENCE [LARGE SCALE GENOMIC DNA]</scope>
    <source>
        <strain evidence="4">1330</strain>
    </source>
</reference>
<feature type="region of interest" description="Disordered" evidence="1">
    <location>
        <begin position="65"/>
        <end position="89"/>
    </location>
</feature>
<name>A0ABU8K5I6_9HYPH</name>
<keyword evidence="2" id="KW-0812">Transmembrane</keyword>
<feature type="compositionally biased region" description="Basic and acidic residues" evidence="1">
    <location>
        <begin position="78"/>
        <end position="89"/>
    </location>
</feature>
<evidence type="ECO:0000256" key="1">
    <source>
        <dbReference type="SAM" id="MobiDB-lite"/>
    </source>
</evidence>
<keyword evidence="2" id="KW-0472">Membrane</keyword>
<dbReference type="Proteomes" id="UP001366503">
    <property type="component" value="Unassembled WGS sequence"/>
</dbReference>
<protein>
    <recommendedName>
        <fullName evidence="5">Exopolysaccharide production repressor exox</fullName>
    </recommendedName>
</protein>
<dbReference type="RefSeq" id="WP_337091006.1">
    <property type="nucleotide sequence ID" value="NZ_JAPYKO010000001.1"/>
</dbReference>
<evidence type="ECO:0000313" key="4">
    <source>
        <dbReference type="Proteomes" id="UP001366503"/>
    </source>
</evidence>
<feature type="compositionally biased region" description="Polar residues" evidence="1">
    <location>
        <begin position="68"/>
        <end position="77"/>
    </location>
</feature>
<evidence type="ECO:0000256" key="2">
    <source>
        <dbReference type="SAM" id="Phobius"/>
    </source>
</evidence>
<accession>A0ABU8K5I6</accession>
<keyword evidence="2" id="KW-1133">Transmembrane helix</keyword>